<feature type="domain" description="Methyltransferase type 11" evidence="1">
    <location>
        <begin position="38"/>
        <end position="134"/>
    </location>
</feature>
<dbReference type="AlphaFoldDB" id="A0A3B0TQS0"/>
<keyword evidence="2" id="KW-0489">Methyltransferase</keyword>
<dbReference type="GO" id="GO:0008757">
    <property type="term" value="F:S-adenosylmethionine-dependent methyltransferase activity"/>
    <property type="evidence" value="ECO:0007669"/>
    <property type="project" value="InterPro"/>
</dbReference>
<evidence type="ECO:0000259" key="1">
    <source>
        <dbReference type="Pfam" id="PF08241"/>
    </source>
</evidence>
<proteinExistence type="predicted"/>
<dbReference type="CDD" id="cd02440">
    <property type="entry name" value="AdoMet_MTases"/>
    <property type="match status" value="1"/>
</dbReference>
<accession>A0A3B0TQS0</accession>
<dbReference type="Gene3D" id="3.40.50.150">
    <property type="entry name" value="Vaccinia Virus protein VP39"/>
    <property type="match status" value="1"/>
</dbReference>
<sequence>MGLYNKYILPGVINWACKQEPNMRQREKVVPLAHGNVLEIGVGTGLNLPFYNKEKVKHLTTIDPSEDNWNKNVVDIQSLPFDFEFINAFAESIPMDNNSFDTVVTTYTFCSISDIYKALAEIRRVLKTNGRLLFCEHGKAPDRPIQRWQNMINPIWKHFGGGCNLNRDIPVIIEGNGFKMDKMETMYISGWKPASFNYWGSAEIK</sequence>
<dbReference type="EMBL" id="UOEP01000117">
    <property type="protein sequence ID" value="VAW20308.1"/>
    <property type="molecule type" value="Genomic_DNA"/>
</dbReference>
<dbReference type="InterPro" id="IPR052356">
    <property type="entry name" value="Thiol_S-MT"/>
</dbReference>
<gene>
    <name evidence="2" type="ORF">MNBD_BACTEROID01-1032</name>
</gene>
<name>A0A3B0TQS0_9ZZZZ</name>
<dbReference type="InterPro" id="IPR013216">
    <property type="entry name" value="Methyltransf_11"/>
</dbReference>
<dbReference type="GO" id="GO:0032259">
    <property type="term" value="P:methylation"/>
    <property type="evidence" value="ECO:0007669"/>
    <property type="project" value="UniProtKB-KW"/>
</dbReference>
<evidence type="ECO:0000313" key="2">
    <source>
        <dbReference type="EMBL" id="VAW20308.1"/>
    </source>
</evidence>
<dbReference type="InterPro" id="IPR029063">
    <property type="entry name" value="SAM-dependent_MTases_sf"/>
</dbReference>
<dbReference type="PANTHER" id="PTHR45036">
    <property type="entry name" value="METHYLTRANSFERASE LIKE 7B"/>
    <property type="match status" value="1"/>
</dbReference>
<protein>
    <submittedName>
        <fullName evidence="2">SAM-dependent methyltransferase</fullName>
    </submittedName>
</protein>
<organism evidence="2">
    <name type="scientific">hydrothermal vent metagenome</name>
    <dbReference type="NCBI Taxonomy" id="652676"/>
    <lineage>
        <taxon>unclassified sequences</taxon>
        <taxon>metagenomes</taxon>
        <taxon>ecological metagenomes</taxon>
    </lineage>
</organism>
<keyword evidence="2" id="KW-0808">Transferase</keyword>
<reference evidence="2" key="1">
    <citation type="submission" date="2018-06" db="EMBL/GenBank/DDBJ databases">
        <authorList>
            <person name="Zhirakovskaya E."/>
        </authorList>
    </citation>
    <scope>NUCLEOTIDE SEQUENCE</scope>
</reference>
<dbReference type="PANTHER" id="PTHR45036:SF1">
    <property type="entry name" value="METHYLTRANSFERASE LIKE 7A"/>
    <property type="match status" value="1"/>
</dbReference>
<dbReference type="SUPFAM" id="SSF53335">
    <property type="entry name" value="S-adenosyl-L-methionine-dependent methyltransferases"/>
    <property type="match status" value="1"/>
</dbReference>
<dbReference type="Pfam" id="PF08241">
    <property type="entry name" value="Methyltransf_11"/>
    <property type="match status" value="1"/>
</dbReference>